<dbReference type="Pfam" id="PF01040">
    <property type="entry name" value="UbiA"/>
    <property type="match status" value="1"/>
</dbReference>
<dbReference type="PIRSF" id="PIRSF005355">
    <property type="entry name" value="UBIAD1"/>
    <property type="match status" value="1"/>
</dbReference>
<dbReference type="EC" id="2.5.1.74" evidence="9"/>
<feature type="transmembrane region" description="Helical" evidence="10">
    <location>
        <begin position="159"/>
        <end position="179"/>
    </location>
</feature>
<evidence type="ECO:0000313" key="11">
    <source>
        <dbReference type="EMBL" id="EIJ33393.1"/>
    </source>
</evidence>
<evidence type="ECO:0000256" key="8">
    <source>
        <dbReference type="ARBA" id="ARBA00023136"/>
    </source>
</evidence>
<evidence type="ECO:0000256" key="6">
    <source>
        <dbReference type="ARBA" id="ARBA00022692"/>
    </source>
</evidence>
<dbReference type="GO" id="GO:0016020">
    <property type="term" value="C:membrane"/>
    <property type="evidence" value="ECO:0007669"/>
    <property type="project" value="UniProtKB-SubCell"/>
</dbReference>
<dbReference type="Proteomes" id="UP000005317">
    <property type="component" value="Unassembled WGS sequence"/>
</dbReference>
<accession>A0A656HAV7</accession>
<dbReference type="GO" id="GO:0009234">
    <property type="term" value="P:menaquinone biosynthetic process"/>
    <property type="evidence" value="ECO:0007669"/>
    <property type="project" value="UniProtKB-UniRule"/>
</dbReference>
<feature type="transmembrane region" description="Helical" evidence="10">
    <location>
        <begin position="185"/>
        <end position="205"/>
    </location>
</feature>
<dbReference type="PANTHER" id="PTHR13929">
    <property type="entry name" value="1,4-DIHYDROXY-2-NAPHTHOATE OCTAPRENYLTRANSFERASE"/>
    <property type="match status" value="1"/>
</dbReference>
<keyword evidence="5 11" id="KW-0808">Transferase</keyword>
<feature type="transmembrane region" description="Helical" evidence="10">
    <location>
        <begin position="288"/>
        <end position="310"/>
    </location>
</feature>
<dbReference type="GO" id="GO:0042371">
    <property type="term" value="P:vitamin K biosynthetic process"/>
    <property type="evidence" value="ECO:0007669"/>
    <property type="project" value="TreeGrafter"/>
</dbReference>
<evidence type="ECO:0000256" key="1">
    <source>
        <dbReference type="ARBA" id="ARBA00004141"/>
    </source>
</evidence>
<protein>
    <recommendedName>
        <fullName evidence="9">1,4-dihydroxy-2-naphthoate octaprenyltransferase</fullName>
        <ecNumber evidence="9">2.5.1.74</ecNumber>
    </recommendedName>
</protein>
<evidence type="ECO:0000256" key="7">
    <source>
        <dbReference type="ARBA" id="ARBA00022989"/>
    </source>
</evidence>
<comment type="subcellular location">
    <subcellularLocation>
        <location evidence="1">Membrane</location>
        <topology evidence="1">Multi-pass membrane protein</topology>
    </subcellularLocation>
</comment>
<dbReference type="EMBL" id="JH651384">
    <property type="protein sequence ID" value="EIJ33393.1"/>
    <property type="molecule type" value="Genomic_DNA"/>
</dbReference>
<organism evidence="11 12">
    <name type="scientific">Thiothrix nivea (strain ATCC 35100 / DSM 5205 / JP2)</name>
    <dbReference type="NCBI Taxonomy" id="870187"/>
    <lineage>
        <taxon>Bacteria</taxon>
        <taxon>Pseudomonadati</taxon>
        <taxon>Pseudomonadota</taxon>
        <taxon>Gammaproteobacteria</taxon>
        <taxon>Thiotrichales</taxon>
        <taxon>Thiotrichaceae</taxon>
        <taxon>Thiothrix</taxon>
    </lineage>
</organism>
<reference evidence="12" key="1">
    <citation type="journal article" date="2011" name="Stand. Genomic Sci.">
        <title>Genome sequence of the filamentous, gliding Thiothrix nivea neotype strain (JP2(T)).</title>
        <authorList>
            <person name="Lapidus A."/>
            <person name="Nolan M."/>
            <person name="Lucas S."/>
            <person name="Glavina Del Rio T."/>
            <person name="Tice H."/>
            <person name="Cheng J.F."/>
            <person name="Tapia R."/>
            <person name="Han C."/>
            <person name="Goodwin L."/>
            <person name="Pitluck S."/>
            <person name="Liolios K."/>
            <person name="Pagani I."/>
            <person name="Ivanova N."/>
            <person name="Huntemann M."/>
            <person name="Mavromatis K."/>
            <person name="Mikhailova N."/>
            <person name="Pati A."/>
            <person name="Chen A."/>
            <person name="Palaniappan K."/>
            <person name="Land M."/>
            <person name="Brambilla E.M."/>
            <person name="Rohde M."/>
            <person name="Abt B."/>
            <person name="Verbarg S."/>
            <person name="Goker M."/>
            <person name="Bristow J."/>
            <person name="Eisen J.A."/>
            <person name="Markowitz V."/>
            <person name="Hugenholtz P."/>
            <person name="Kyrpides N.C."/>
            <person name="Klenk H.P."/>
            <person name="Woyke T."/>
        </authorList>
    </citation>
    <scope>NUCLEOTIDE SEQUENCE [LARGE SCALE GENOMIC DNA]</scope>
    <source>
        <strain evidence="12">ATCC 35100 / DSM 5205 / JP2</strain>
    </source>
</reference>
<dbReference type="RefSeq" id="WP_002707345.1">
    <property type="nucleotide sequence ID" value="NZ_JH651384.1"/>
</dbReference>
<evidence type="ECO:0000256" key="2">
    <source>
        <dbReference type="ARBA" id="ARBA00004863"/>
    </source>
</evidence>
<proteinExistence type="predicted"/>
<dbReference type="Gene3D" id="1.10.357.140">
    <property type="entry name" value="UbiA prenyltransferase"/>
    <property type="match status" value="1"/>
</dbReference>
<dbReference type="UniPathway" id="UPA00079"/>
<dbReference type="OrthoDB" id="3344514at2"/>
<dbReference type="InterPro" id="IPR044878">
    <property type="entry name" value="UbiA_sf"/>
</dbReference>
<sequence>MPREPDTSLLEKPLLRYWLATRPCFLLASVVPVLLGTAAAAYRGNPVNILPFLASILAIALVHAGINVLNDYYDHENGTDPRNVQRIFPFTGGSRFIQNGVLTTGETFVYGSMLLVAAILLGLGLAWVSGTGLLGIGMAGVLLGWGYSAPPLQLNSRGFGELAVALGFGVLTPLGAWFVQTGEMAIFPILTGLPIALLVMNILVINQFPDREADAASGKHHLVVRLGVDKAPWLYLAAVLAAALILLALVIVGSLPVGTLLGLLPLGIAFKAGLFLKQHAHQPHRLEPAIKMTIGSAILYGVIISLVLWLA</sequence>
<dbReference type="CDD" id="cd13962">
    <property type="entry name" value="PT_UbiA_UBIAD1"/>
    <property type="match status" value="1"/>
</dbReference>
<keyword evidence="12" id="KW-1185">Reference proteome</keyword>
<evidence type="ECO:0000256" key="10">
    <source>
        <dbReference type="SAM" id="Phobius"/>
    </source>
</evidence>
<evidence type="ECO:0000256" key="4">
    <source>
        <dbReference type="ARBA" id="ARBA00022475"/>
    </source>
</evidence>
<dbReference type="InterPro" id="IPR026046">
    <property type="entry name" value="UBIAD1"/>
</dbReference>
<feature type="transmembrane region" description="Helical" evidence="10">
    <location>
        <begin position="20"/>
        <end position="42"/>
    </location>
</feature>
<feature type="transmembrane region" description="Helical" evidence="10">
    <location>
        <begin position="233"/>
        <end position="252"/>
    </location>
</feature>
<name>A0A656HAV7_THINJ</name>
<dbReference type="Gene3D" id="1.20.120.1780">
    <property type="entry name" value="UbiA prenyltransferase"/>
    <property type="match status" value="1"/>
</dbReference>
<dbReference type="GO" id="GO:0046428">
    <property type="term" value="F:1,4-dihydroxy-2-naphthoate polyprenyltransferase activity"/>
    <property type="evidence" value="ECO:0007669"/>
    <property type="project" value="UniProtKB-UniRule"/>
</dbReference>
<feature type="transmembrane region" description="Helical" evidence="10">
    <location>
        <begin position="114"/>
        <end position="147"/>
    </location>
</feature>
<feature type="transmembrane region" description="Helical" evidence="10">
    <location>
        <begin position="49"/>
        <end position="69"/>
    </location>
</feature>
<keyword evidence="6 10" id="KW-0812">Transmembrane</keyword>
<evidence type="ECO:0000256" key="3">
    <source>
        <dbReference type="ARBA" id="ARBA00022428"/>
    </source>
</evidence>
<dbReference type="PANTHER" id="PTHR13929:SF0">
    <property type="entry name" value="UBIA PRENYLTRANSFERASE DOMAIN-CONTAINING PROTEIN 1"/>
    <property type="match status" value="1"/>
</dbReference>
<keyword evidence="3" id="KW-0474">Menaquinone biosynthesis</keyword>
<keyword evidence="8 10" id="KW-0472">Membrane</keyword>
<gene>
    <name evidence="11" type="ORF">Thini_0757</name>
</gene>
<evidence type="ECO:0000256" key="5">
    <source>
        <dbReference type="ARBA" id="ARBA00022679"/>
    </source>
</evidence>
<dbReference type="NCBIfam" id="TIGR00751">
    <property type="entry name" value="menA"/>
    <property type="match status" value="1"/>
</dbReference>
<evidence type="ECO:0000313" key="12">
    <source>
        <dbReference type="Proteomes" id="UP000005317"/>
    </source>
</evidence>
<feature type="transmembrane region" description="Helical" evidence="10">
    <location>
        <begin position="258"/>
        <end position="276"/>
    </location>
</feature>
<dbReference type="InterPro" id="IPR000537">
    <property type="entry name" value="UbiA_prenyltransferase"/>
</dbReference>
<comment type="pathway">
    <text evidence="2">Quinol/quinone metabolism; menaquinone biosynthesis.</text>
</comment>
<dbReference type="AlphaFoldDB" id="A0A656HAV7"/>
<keyword evidence="4" id="KW-1003">Cell membrane</keyword>
<keyword evidence="7 10" id="KW-1133">Transmembrane helix</keyword>
<evidence type="ECO:0000256" key="9">
    <source>
        <dbReference type="NCBIfam" id="TIGR00751"/>
    </source>
</evidence>